<keyword evidence="2" id="KW-0472">Membrane</keyword>
<keyword evidence="4" id="KW-1185">Reference proteome</keyword>
<feature type="transmembrane region" description="Helical" evidence="2">
    <location>
        <begin position="398"/>
        <end position="418"/>
    </location>
</feature>
<dbReference type="Proteomes" id="UP000183015">
    <property type="component" value="Unassembled WGS sequence"/>
</dbReference>
<dbReference type="AlphaFoldDB" id="A0A1H8A9B2"/>
<name>A0A1H8A9B2_STRJI</name>
<feature type="region of interest" description="Disordered" evidence="1">
    <location>
        <begin position="1"/>
        <end position="26"/>
    </location>
</feature>
<evidence type="ECO:0000256" key="1">
    <source>
        <dbReference type="SAM" id="MobiDB-lite"/>
    </source>
</evidence>
<feature type="transmembrane region" description="Helical" evidence="2">
    <location>
        <begin position="220"/>
        <end position="243"/>
    </location>
</feature>
<organism evidence="3 4">
    <name type="scientific">Streptacidiphilus jiangxiensis</name>
    <dbReference type="NCBI Taxonomy" id="235985"/>
    <lineage>
        <taxon>Bacteria</taxon>
        <taxon>Bacillati</taxon>
        <taxon>Actinomycetota</taxon>
        <taxon>Actinomycetes</taxon>
        <taxon>Kitasatosporales</taxon>
        <taxon>Streptomycetaceae</taxon>
        <taxon>Streptacidiphilus</taxon>
    </lineage>
</organism>
<proteinExistence type="predicted"/>
<keyword evidence="2" id="KW-1133">Transmembrane helix</keyword>
<evidence type="ECO:0000256" key="2">
    <source>
        <dbReference type="SAM" id="Phobius"/>
    </source>
</evidence>
<gene>
    <name evidence="3" type="ORF">SAMN05414137_14220</name>
</gene>
<feature type="transmembrane region" description="Helical" evidence="2">
    <location>
        <begin position="484"/>
        <end position="502"/>
    </location>
</feature>
<feature type="transmembrane region" description="Helical" evidence="2">
    <location>
        <begin position="337"/>
        <end position="359"/>
    </location>
</feature>
<keyword evidence="2" id="KW-0812">Transmembrane</keyword>
<reference evidence="4" key="1">
    <citation type="submission" date="2016-10" db="EMBL/GenBank/DDBJ databases">
        <authorList>
            <person name="Varghese N."/>
        </authorList>
    </citation>
    <scope>NUCLEOTIDE SEQUENCE [LARGE SCALE GENOMIC DNA]</scope>
    <source>
        <strain evidence="4">DSM 45096 / BCRC 16803 / CGMCC 4.1857 / CIP 109030 / JCM 12277 / KCTC 19219 / NBRC 100920 / 33214</strain>
    </source>
</reference>
<protein>
    <submittedName>
        <fullName evidence="3">Uncharacterized protein</fullName>
    </submittedName>
</protein>
<feature type="compositionally biased region" description="Low complexity" evidence="1">
    <location>
        <begin position="15"/>
        <end position="26"/>
    </location>
</feature>
<feature type="transmembrane region" description="Helical" evidence="2">
    <location>
        <begin position="301"/>
        <end position="325"/>
    </location>
</feature>
<evidence type="ECO:0000313" key="4">
    <source>
        <dbReference type="Proteomes" id="UP000183015"/>
    </source>
</evidence>
<dbReference type="eggNOG" id="COG5650">
    <property type="taxonomic scope" value="Bacteria"/>
</dbReference>
<feature type="transmembrane region" description="Helical" evidence="2">
    <location>
        <begin position="84"/>
        <end position="103"/>
    </location>
</feature>
<dbReference type="EMBL" id="FOAZ01000042">
    <property type="protein sequence ID" value="SEM67153.1"/>
    <property type="molecule type" value="Genomic_DNA"/>
</dbReference>
<sequence length="654" mass="69492">MSRDPAAPEDDEPDYSPAPSGAGPQGAARRAVGWLLSGHSAPELLRLPPAQVNRMLTVLACASMLIGARDIWNRTIVNQQVHAFAVILYFGAILVIAVLALSVRTRRSMTLVDLSMLAVAALQCLNRFYVVTAAKPPVSGVPSSHVYYGTDEGSLIHMAARTLLHGGHIYGTQWPQIFNLFHVGTTPLMDGGAATGLDYPPLGPVFTALPMGLHLSHPPAGLAATAMLLLASVVMFLLLPVAWRPVAVIVCFGFGWLPNYAQMGYPGCMELPFLLVTVAYWHRTGRGGRLGWVGVTQAACLGVACCLHQLSWFLAPFLLIGMFMIRRGELPARRAAAVVLRYAAISGAVFLVINLPFVLQGPRAWLEGVLTPITQQAIPAGQGLVGISSFFTSGSGDLHLYSVAGQLLGLAMMVLLVLFPRRLGPAVTVMPWLVFYLSTRSQQDYFDLTVPLWVMAAATVSAADFDRAWHPRFGLLARRSVRTALVPLLLAPAVLAIAGAMLTPPPLRMNVTAMNGTAGSGDLALVDLLTRVKVTVANTSGEPVSPHFATSTGATISDYWKVLSGPATLAPHSSAVYVLKAPWGGVDTPGVKGRILLRAVSSQPMTLSTQLIGVGPDPSTLPAAIRKILDSGRGFPRSSNDGLVPRGVEGLQGR</sequence>
<evidence type="ECO:0000313" key="3">
    <source>
        <dbReference type="EMBL" id="SEM67153.1"/>
    </source>
</evidence>
<accession>A0A1H8A9B2</accession>